<dbReference type="Proteomes" id="UP001597045">
    <property type="component" value="Unassembled WGS sequence"/>
</dbReference>
<sequence length="128" mass="14059">MEFTGGLTTLDRLDVDAALRAALDQGVRTYLLQGVVDRDTFFYAIRANFPLDPPLVSNRSWDALKDSLSAGLIDPPDRRVLILWPNTTAMPTHDREIALGILRQVAAERANPAYAHGVTTEVTILVDG</sequence>
<dbReference type="EMBL" id="JBHTIS010002328">
    <property type="protein sequence ID" value="MFD1049674.1"/>
    <property type="molecule type" value="Genomic_DNA"/>
</dbReference>
<evidence type="ECO:0000313" key="2">
    <source>
        <dbReference type="EMBL" id="MFD1049674.1"/>
    </source>
</evidence>
<gene>
    <name evidence="2" type="ORF">ACFQ1S_31180</name>
</gene>
<name>A0ABW3MKB0_9PSEU</name>
<reference evidence="3" key="1">
    <citation type="journal article" date="2019" name="Int. J. Syst. Evol. Microbiol.">
        <title>The Global Catalogue of Microorganisms (GCM) 10K type strain sequencing project: providing services to taxonomists for standard genome sequencing and annotation.</title>
        <authorList>
            <consortium name="The Broad Institute Genomics Platform"/>
            <consortium name="The Broad Institute Genome Sequencing Center for Infectious Disease"/>
            <person name="Wu L."/>
            <person name="Ma J."/>
        </authorList>
    </citation>
    <scope>NUCLEOTIDE SEQUENCE [LARGE SCALE GENOMIC DNA]</scope>
    <source>
        <strain evidence="3">JCM 31486</strain>
    </source>
</reference>
<accession>A0ABW3MKB0</accession>
<keyword evidence="3" id="KW-1185">Reference proteome</keyword>
<dbReference type="Pfam" id="PF01337">
    <property type="entry name" value="Barstar"/>
    <property type="match status" value="1"/>
</dbReference>
<organism evidence="2 3">
    <name type="scientific">Kibdelosporangium lantanae</name>
    <dbReference type="NCBI Taxonomy" id="1497396"/>
    <lineage>
        <taxon>Bacteria</taxon>
        <taxon>Bacillati</taxon>
        <taxon>Actinomycetota</taxon>
        <taxon>Actinomycetes</taxon>
        <taxon>Pseudonocardiales</taxon>
        <taxon>Pseudonocardiaceae</taxon>
        <taxon>Kibdelosporangium</taxon>
    </lineage>
</organism>
<evidence type="ECO:0000259" key="1">
    <source>
        <dbReference type="Pfam" id="PF01337"/>
    </source>
</evidence>
<proteinExistence type="predicted"/>
<dbReference type="InterPro" id="IPR000468">
    <property type="entry name" value="Barstar"/>
</dbReference>
<protein>
    <submittedName>
        <fullName evidence="2">Barstar family protein</fullName>
    </submittedName>
</protein>
<feature type="domain" description="Barstar (barnase inhibitor)" evidence="1">
    <location>
        <begin position="32"/>
        <end position="108"/>
    </location>
</feature>
<comment type="caution">
    <text evidence="2">The sequence shown here is derived from an EMBL/GenBank/DDBJ whole genome shotgun (WGS) entry which is preliminary data.</text>
</comment>
<evidence type="ECO:0000313" key="3">
    <source>
        <dbReference type="Proteomes" id="UP001597045"/>
    </source>
</evidence>